<protein>
    <submittedName>
        <fullName evidence="1">Uncharacterized protein</fullName>
    </submittedName>
</protein>
<gene>
    <name evidence="1" type="ORF">C6P45_002208</name>
</gene>
<proteinExistence type="predicted"/>
<evidence type="ECO:0000313" key="2">
    <source>
        <dbReference type="Proteomes" id="UP000750334"/>
    </source>
</evidence>
<organism evidence="1 2">
    <name type="scientific">Maudiozyma exigua</name>
    <name type="common">Yeast</name>
    <name type="synonym">Kazachstania exigua</name>
    <dbReference type="NCBI Taxonomy" id="34358"/>
    <lineage>
        <taxon>Eukaryota</taxon>
        <taxon>Fungi</taxon>
        <taxon>Dikarya</taxon>
        <taxon>Ascomycota</taxon>
        <taxon>Saccharomycotina</taxon>
        <taxon>Saccharomycetes</taxon>
        <taxon>Saccharomycetales</taxon>
        <taxon>Saccharomycetaceae</taxon>
        <taxon>Maudiozyma</taxon>
    </lineage>
</organism>
<dbReference type="Proteomes" id="UP000750334">
    <property type="component" value="Unassembled WGS sequence"/>
</dbReference>
<name>A0A9P6VZS5_MAUEX</name>
<comment type="caution">
    <text evidence="1">The sequence shown here is derived from an EMBL/GenBank/DDBJ whole genome shotgun (WGS) entry which is preliminary data.</text>
</comment>
<dbReference type="AlphaFoldDB" id="A0A9P6VZS5"/>
<accession>A0A9P6VZS5</accession>
<evidence type="ECO:0000313" key="1">
    <source>
        <dbReference type="EMBL" id="KAG0658384.1"/>
    </source>
</evidence>
<keyword evidence="2" id="KW-1185">Reference proteome</keyword>
<sequence>MASKSCAVGNGNSSVPTTYKVSTSSSYSETISADFDFDIAQGAAGGLGVSVTRTNTAEYDGTFTIPAYDWGKVWTRQLMVWQDQQYQHCHKYYYGSNGIKCGAWSPYVHGDIPVKNGAVFTWSTGYNNMDFSSCGGGNIWQL</sequence>
<dbReference type="OrthoDB" id="4070379at2759"/>
<dbReference type="EMBL" id="PUHR01000215">
    <property type="protein sequence ID" value="KAG0658384.1"/>
    <property type="molecule type" value="Genomic_DNA"/>
</dbReference>
<reference evidence="1 2" key="1">
    <citation type="submission" date="2020-11" db="EMBL/GenBank/DDBJ databases">
        <title>Kefir isolates.</title>
        <authorList>
            <person name="Marcisauskas S."/>
            <person name="Kim Y."/>
            <person name="Blasche S."/>
        </authorList>
    </citation>
    <scope>NUCLEOTIDE SEQUENCE [LARGE SCALE GENOMIC DNA]</scope>
    <source>
        <strain evidence="1 2">OG2</strain>
    </source>
</reference>